<dbReference type="PANTHER" id="PTHR11926:SF774">
    <property type="entry name" value="UDP-GLYCOSYLTRANSFERASE 85A1-RELATED"/>
    <property type="match status" value="1"/>
</dbReference>
<dbReference type="Gene3D" id="3.40.50.2000">
    <property type="entry name" value="Glycogen Phosphorylase B"/>
    <property type="match status" value="6"/>
</dbReference>
<dbReference type="InterPro" id="IPR058980">
    <property type="entry name" value="Glyco_transf_N"/>
</dbReference>
<dbReference type="EMBL" id="JACMSC010000018">
    <property type="protein sequence ID" value="KAG6475147.1"/>
    <property type="molecule type" value="Genomic_DNA"/>
</dbReference>
<dbReference type="GO" id="GO:0080044">
    <property type="term" value="F:quercetin 7-O-glucosyltransferase activity"/>
    <property type="evidence" value="ECO:0007669"/>
    <property type="project" value="TreeGrafter"/>
</dbReference>
<dbReference type="CDD" id="cd03784">
    <property type="entry name" value="GT1_Gtf-like"/>
    <property type="match status" value="3"/>
</dbReference>
<feature type="domain" description="Glycosyltransferase N-terminal" evidence="4">
    <location>
        <begin position="1051"/>
        <end position="1165"/>
    </location>
</feature>
<feature type="region of interest" description="Disordered" evidence="3">
    <location>
        <begin position="1"/>
        <end position="39"/>
    </location>
</feature>
<keyword evidence="2" id="KW-0808">Transferase</keyword>
<evidence type="ECO:0000313" key="6">
    <source>
        <dbReference type="Proteomes" id="UP000734854"/>
    </source>
</evidence>
<gene>
    <name evidence="5" type="ORF">ZIOFF_064365</name>
</gene>
<feature type="compositionally biased region" description="Basic and acidic residues" evidence="3">
    <location>
        <begin position="16"/>
        <end position="26"/>
    </location>
</feature>
<proteinExistence type="inferred from homology"/>
<evidence type="ECO:0000313" key="5">
    <source>
        <dbReference type="EMBL" id="KAG6475147.1"/>
    </source>
</evidence>
<dbReference type="InterPro" id="IPR002213">
    <property type="entry name" value="UDP_glucos_trans"/>
</dbReference>
<reference evidence="5 6" key="1">
    <citation type="submission" date="2020-08" db="EMBL/GenBank/DDBJ databases">
        <title>Plant Genome Project.</title>
        <authorList>
            <person name="Zhang R.-G."/>
        </authorList>
    </citation>
    <scope>NUCLEOTIDE SEQUENCE [LARGE SCALE GENOMIC DNA]</scope>
    <source>
        <tissue evidence="5">Rhizome</tissue>
    </source>
</reference>
<dbReference type="FunFam" id="3.40.50.2000:FF:000027">
    <property type="entry name" value="Glycosyltransferase"/>
    <property type="match status" value="3"/>
</dbReference>
<dbReference type="Pfam" id="PF00201">
    <property type="entry name" value="UDPGT"/>
    <property type="match status" value="3"/>
</dbReference>
<protein>
    <recommendedName>
        <fullName evidence="4">Glycosyltransferase N-terminal domain-containing protein</fullName>
    </recommendedName>
</protein>
<evidence type="ECO:0000256" key="3">
    <source>
        <dbReference type="SAM" id="MobiDB-lite"/>
    </source>
</evidence>
<keyword evidence="6" id="KW-1185">Reference proteome</keyword>
<evidence type="ECO:0000256" key="1">
    <source>
        <dbReference type="ARBA" id="ARBA00009995"/>
    </source>
</evidence>
<accession>A0A8J5EVW3</accession>
<dbReference type="Proteomes" id="UP000734854">
    <property type="component" value="Unassembled WGS sequence"/>
</dbReference>
<sequence>MYINPCIASPSDTEAQDQKQVEKKSIEMSSIPSEKKPPHAVCVPFPAQGHITPMLKLAKLLHSHGFHISFVNTHYNHRRLLLSGAVSSHALPTFRFLSIPDGLPPSDDDATQSIPALCHSLPRAAAEPFRDLLKALPATCVVSDGALTFTLEAAEEVGVPAVLFWTTSACGFMGYLHYEQLRERGLTPFKDEKDLANGYLDTPVDWIPGMTKKMRLRDFPTFIRTTDPNDVMLNYCIREARRAALAAAVVLNTFDDLERPVLDGIATVLPRPVYTIGPLLSSPGDGALSSLRSNLWKEDPGFLEWLRGKRPSSVVYVNFGSITVMTREQLVEFAWGLADCGYEFLWVVRPDLVTGNSAVLPPEFVKETENRGLLASWCPQEAVLGHEAIGGFLTHSGWNSTIESIAAGVAMLSWPFFAEQQTNCRYACKEWGNAMEIDNAVKRTEVADLIRTLMGGEKGRDMKRMAAEWKEKAARATGPGGSSEVNLQRLIEEFSSLITLSKLCIDVYKPLHPSPSDTEAQEHKQVEKKSIEMSSIPSEKKPPHAVCVPFPAQGHITPMLKLAKLLHSHGFHISFVNTHYNHRRLLLSGAVSSHALPTFRFLSIPDGLPPSDDDATQSIPALCHSLPRAAAEPFRDLLKALPATCVVSDGALTFTLEAAEEVGVPAVLFWTTSACGFMGYLHYEQLRERGLTPFKDEKDLANGYLDTPVDWIPGMTKKMRLRDFPTFIRTTDPNDVMLNYCIREARRAALAAAVVLNTFDDLERPVLDGIATVLPRPVYTIGPLLSSPGDGALSSLRSNLWKEDPGCLEWLRGKRPSSVVYVNFGSITVMTREQLVEFAWGLADCGYEFLWVVRPDLVTGNSAVLPPEFVKEIENRGLLASWCPQEAVLGHEAIGGFLTHSGWNSTIESIAAGVAMLSWPFFAEQQTNCRYACKEWGNAMEIDNAVKRTEVADLIRTLMGGEKGRDMKRMAAEWKEKAARATGPGGSSEVNLQRLIEEFSSLITLSKLCIDVYKPLHPSPSDTEAQEHKQVEKKSIEMSSIPSEKKPPHAVCVPFPAQGHITPMLKLAKLLHSHGFHISFVNTHYNHRRLLLSGAVSSHALPTFRFLSIPDGLPPSDDDATQSIPALCHSLPRAAAEPFRDLLKALPATCVVSDGALTFTLEAAEEVGVPAVLFWTTSACGFMGYLHYEQLRERGLTPFKDEKDLANGYLDTPVDWIPGMTKKMRLRDFPTFIRTTDPNDVMLNYCIREARRAALAAAVVLNTFDDLERPVLDGIATVLPRPVYTIGPLLSSPGDGALSSLRSNLWKEDPGCLEWLRGKRPSSVVYVNFGSITVMTREQLVEFAWGLADCGYEFLWVVRPDLVTGNSAVLPPEFVKEIENRGLLASWCPQEAVLGHEAIGGFLTHSGWNSTIESIAAGVAMLSWPFFAEQQTNCRYACKEWGNAMEIDNAVKRTEVADLIRTLMGGEKGRDMKRMAAEWKEKAARATGPGGSSEVNLQRLIEEVLL</sequence>
<comment type="similarity">
    <text evidence="1">Belongs to the UDP-glycosyltransferase family.</text>
</comment>
<dbReference type="PANTHER" id="PTHR11926">
    <property type="entry name" value="GLUCOSYL/GLUCURONOSYL TRANSFERASES"/>
    <property type="match status" value="1"/>
</dbReference>
<dbReference type="FunFam" id="3.40.50.2000:FF:000055">
    <property type="entry name" value="Glycosyltransferase"/>
    <property type="match status" value="3"/>
</dbReference>
<name>A0A8J5EVW3_ZINOF</name>
<evidence type="ECO:0000256" key="2">
    <source>
        <dbReference type="ARBA" id="ARBA00022679"/>
    </source>
</evidence>
<dbReference type="SUPFAM" id="SSF53756">
    <property type="entry name" value="UDP-Glycosyltransferase/glycogen phosphorylase"/>
    <property type="match status" value="3"/>
</dbReference>
<evidence type="ECO:0000259" key="4">
    <source>
        <dbReference type="Pfam" id="PF26168"/>
    </source>
</evidence>
<comment type="caution">
    <text evidence="5">The sequence shown here is derived from an EMBL/GenBank/DDBJ whole genome shotgun (WGS) entry which is preliminary data.</text>
</comment>
<feature type="domain" description="Glycosyltransferase N-terminal" evidence="4">
    <location>
        <begin position="41"/>
        <end position="155"/>
    </location>
</feature>
<dbReference type="Pfam" id="PF26168">
    <property type="entry name" value="Glyco_transf_N"/>
    <property type="match status" value="3"/>
</dbReference>
<organism evidence="5 6">
    <name type="scientific">Zingiber officinale</name>
    <name type="common">Ginger</name>
    <name type="synonym">Amomum zingiber</name>
    <dbReference type="NCBI Taxonomy" id="94328"/>
    <lineage>
        <taxon>Eukaryota</taxon>
        <taxon>Viridiplantae</taxon>
        <taxon>Streptophyta</taxon>
        <taxon>Embryophyta</taxon>
        <taxon>Tracheophyta</taxon>
        <taxon>Spermatophyta</taxon>
        <taxon>Magnoliopsida</taxon>
        <taxon>Liliopsida</taxon>
        <taxon>Zingiberales</taxon>
        <taxon>Zingiberaceae</taxon>
        <taxon>Zingiber</taxon>
    </lineage>
</organism>
<feature type="domain" description="Glycosyltransferase N-terminal" evidence="4">
    <location>
        <begin position="546"/>
        <end position="660"/>
    </location>
</feature>
<dbReference type="GO" id="GO:0080043">
    <property type="term" value="F:quercetin 3-O-glucosyltransferase activity"/>
    <property type="evidence" value="ECO:0007669"/>
    <property type="project" value="TreeGrafter"/>
</dbReference>